<keyword evidence="8" id="KW-1185">Reference proteome</keyword>
<dbReference type="InterPro" id="IPR057670">
    <property type="entry name" value="SH3_retrovirus"/>
</dbReference>
<organism evidence="7 8">
    <name type="scientific">Papaver somniferum</name>
    <name type="common">Opium poppy</name>
    <dbReference type="NCBI Taxonomy" id="3469"/>
    <lineage>
        <taxon>Eukaryota</taxon>
        <taxon>Viridiplantae</taxon>
        <taxon>Streptophyta</taxon>
        <taxon>Embryophyta</taxon>
        <taxon>Tracheophyta</taxon>
        <taxon>Spermatophyta</taxon>
        <taxon>Magnoliopsida</taxon>
        <taxon>Ranunculales</taxon>
        <taxon>Papaveraceae</taxon>
        <taxon>Papaveroideae</taxon>
        <taxon>Papaver</taxon>
    </lineage>
</organism>
<dbReference type="Pfam" id="PF25597">
    <property type="entry name" value="SH3_retrovirus"/>
    <property type="match status" value="1"/>
</dbReference>
<feature type="region of interest" description="Disordered" evidence="3">
    <location>
        <begin position="246"/>
        <end position="285"/>
    </location>
</feature>
<evidence type="ECO:0000259" key="4">
    <source>
        <dbReference type="Pfam" id="PF07727"/>
    </source>
</evidence>
<evidence type="ECO:0000259" key="5">
    <source>
        <dbReference type="Pfam" id="PF14244"/>
    </source>
</evidence>
<dbReference type="Pfam" id="PF07727">
    <property type="entry name" value="RVT_2"/>
    <property type="match status" value="1"/>
</dbReference>
<gene>
    <name evidence="7" type="ORF">C5167_049711</name>
</gene>
<dbReference type="GO" id="GO:0046872">
    <property type="term" value="F:metal ion binding"/>
    <property type="evidence" value="ECO:0007669"/>
    <property type="project" value="UniProtKB-KW"/>
</dbReference>
<feature type="domain" description="Retroviral polymerase SH3-like" evidence="6">
    <location>
        <begin position="473"/>
        <end position="532"/>
    </location>
</feature>
<dbReference type="SUPFAM" id="SSF53098">
    <property type="entry name" value="Ribonuclease H-like"/>
    <property type="match status" value="1"/>
</dbReference>
<evidence type="ECO:0000256" key="2">
    <source>
        <dbReference type="ARBA" id="ARBA00022801"/>
    </source>
</evidence>
<dbReference type="PANTHER" id="PTHR42648">
    <property type="entry name" value="TRANSPOSASE, PUTATIVE-RELATED"/>
    <property type="match status" value="1"/>
</dbReference>
<dbReference type="EMBL" id="CM010722">
    <property type="protein sequence ID" value="RZC74234.1"/>
    <property type="molecule type" value="Genomic_DNA"/>
</dbReference>
<evidence type="ECO:0000259" key="6">
    <source>
        <dbReference type="Pfam" id="PF25597"/>
    </source>
</evidence>
<dbReference type="AlphaFoldDB" id="A0A4Y7KLK4"/>
<feature type="region of interest" description="Disordered" evidence="3">
    <location>
        <begin position="595"/>
        <end position="636"/>
    </location>
</feature>
<dbReference type="InterPro" id="IPR013103">
    <property type="entry name" value="RVT_2"/>
</dbReference>
<dbReference type="PANTHER" id="PTHR42648:SF31">
    <property type="entry name" value="RNA-DIRECTED DNA POLYMERASE"/>
    <property type="match status" value="1"/>
</dbReference>
<dbReference type="OMA" id="HENVMAF"/>
<dbReference type="STRING" id="3469.A0A4Y7KLK4"/>
<dbReference type="InterPro" id="IPR029472">
    <property type="entry name" value="Copia-like_N"/>
</dbReference>
<dbReference type="Proteomes" id="UP000316621">
    <property type="component" value="Chromosome 8"/>
</dbReference>
<keyword evidence="2" id="KW-0378">Hydrolase</keyword>
<evidence type="ECO:0008006" key="9">
    <source>
        <dbReference type="Google" id="ProtNLM"/>
    </source>
</evidence>
<dbReference type="InterPro" id="IPR012337">
    <property type="entry name" value="RNaseH-like_sf"/>
</dbReference>
<evidence type="ECO:0000256" key="3">
    <source>
        <dbReference type="SAM" id="MobiDB-lite"/>
    </source>
</evidence>
<evidence type="ECO:0000313" key="7">
    <source>
        <dbReference type="EMBL" id="RZC74234.1"/>
    </source>
</evidence>
<feature type="compositionally biased region" description="Gly residues" evidence="3">
    <location>
        <begin position="249"/>
        <end position="279"/>
    </location>
</feature>
<proteinExistence type="predicted"/>
<dbReference type="Gramene" id="RZC74234">
    <property type="protein sequence ID" value="RZC74234"/>
    <property type="gene ID" value="C5167_049711"/>
</dbReference>
<feature type="domain" description="Reverse transcriptase Ty1/copia-type" evidence="4">
    <location>
        <begin position="724"/>
        <end position="827"/>
    </location>
</feature>
<sequence>MPRLTGTITCVGDHHDSFISDEMTSERSVREDMAPWGPGLPYSLDLLFVKPCDSCGTDINGQVESSKGTKGKDTDYDLPKKNSGTNYDEWARAIRRSLIAKRKFGFVDGTIKEPTDPEQLEEWVAVGFFNQIHVTNLREEDYLHYFLIGLDGMYNSPREQLLAREPLPTIDDAYQAVVNSERLRTRDVFQSKELHENVMAFKVQPDQTATTSTYDATKFCKHYNRFGHSEDGCFQIIGYPEWWGERSRGGSGGKGVTRGGRTGGRGRGNYTSGRGGRGYGSANTVRANNLNVPSAHHGTTSADGPGLVGVTSTHLQQMLDYLSSNKSKLQLQGLPYGKYANSDKIGTVILLGGLKLHNDRLTRKVIGVGERQGGLYLFRGVPSVKVLAVRGDSYELWHQRMGHPSEKVLQKIPVMRRALRFQANLPIKFWGECALTAAYLINRTPTPILNNKIPYEIMFGKLPPYDQLKVFGCLCYVHNQNSNGDKFASRGRRCVFLGYPFGKKAWQVYDLDTKQFLVSRDVDFYEHQFPYMKINVGESNNIAPSSMETCWSDDDDVEEVRLSREVIETQQPETQQQQRSDETQLGIECATKDLQRSAQEHHEETEQDDSSNETSAEVVIDNNSSEMGKGKRQKIPSSRLKGFVMHTVCENSPPSTQPTQSSTSGTPYLLTYYVSCDRFSAVHRKYLAAITAGNEPKSFKEAMKHPGWQKVMAEEIRALEEQGTWDLEELPPGKKALGSKWIYTKKRDENENLIRLKARLVIFRNHQVEGLDYNETFAPVATVRTFLAVAAVKNWEVHQMDVHNAFLHGDLEEEVYMKIPPGFAKGNSNMCFKMKDLGKLKYFLGLEVARSKQGFYICQRKYALDIIMETGLLGAKPAELPMETNHQLALAKAKILEDVENDKTRSGLLSAHFITVYATTKNGALRSSTSCSQIFEEEPWTRNFAAF</sequence>
<reference evidence="7 8" key="1">
    <citation type="journal article" date="2018" name="Science">
        <title>The opium poppy genome and morphinan production.</title>
        <authorList>
            <person name="Guo L."/>
            <person name="Winzer T."/>
            <person name="Yang X."/>
            <person name="Li Y."/>
            <person name="Ning Z."/>
            <person name="He Z."/>
            <person name="Teodor R."/>
            <person name="Lu Y."/>
            <person name="Bowser T.A."/>
            <person name="Graham I.A."/>
            <person name="Ye K."/>
        </authorList>
    </citation>
    <scope>NUCLEOTIDE SEQUENCE [LARGE SCALE GENOMIC DNA]</scope>
    <source>
        <strain evidence="8">cv. HN1</strain>
        <tissue evidence="7">Leaves</tissue>
    </source>
</reference>
<dbReference type="GO" id="GO:0016787">
    <property type="term" value="F:hydrolase activity"/>
    <property type="evidence" value="ECO:0007669"/>
    <property type="project" value="UniProtKB-KW"/>
</dbReference>
<evidence type="ECO:0000256" key="1">
    <source>
        <dbReference type="ARBA" id="ARBA00022723"/>
    </source>
</evidence>
<dbReference type="Pfam" id="PF14244">
    <property type="entry name" value="Retrotran_gag_3"/>
    <property type="match status" value="1"/>
</dbReference>
<keyword evidence="1" id="KW-0479">Metal-binding</keyword>
<dbReference type="InterPro" id="IPR039537">
    <property type="entry name" value="Retrotran_Ty1/copia-like"/>
</dbReference>
<evidence type="ECO:0000313" key="8">
    <source>
        <dbReference type="Proteomes" id="UP000316621"/>
    </source>
</evidence>
<name>A0A4Y7KLK4_PAPSO</name>
<accession>A0A4Y7KLK4</accession>
<protein>
    <recommendedName>
        <fullName evidence="9">Reverse transcriptase Ty1/copia-type domain-containing protein</fullName>
    </recommendedName>
</protein>
<feature type="domain" description="Retrotransposon Copia-like N-terminal" evidence="5">
    <location>
        <begin position="83"/>
        <end position="114"/>
    </location>
</feature>
<feature type="compositionally biased region" description="Basic and acidic residues" evidence="3">
    <location>
        <begin position="595"/>
        <end position="604"/>
    </location>
</feature>